<dbReference type="Proteomes" id="UP001151529">
    <property type="component" value="Chromosome 15Z"/>
</dbReference>
<evidence type="ECO:0000313" key="3">
    <source>
        <dbReference type="Proteomes" id="UP001151529"/>
    </source>
</evidence>
<sequence length="91" mass="9839">MIETFKLLSSSLKPEGTSTSEGLGIADGEMEIIASDLSLLSRVQEPADRMSFTESSYRMGPHKEEDMLQFQCTVSEVALSIPGSKLINGAL</sequence>
<reference evidence="2" key="1">
    <citation type="submission" date="2022-11" db="EMBL/GenBank/DDBJ databases">
        <authorList>
            <person name="Hyden B.L."/>
            <person name="Feng K."/>
            <person name="Yates T."/>
            <person name="Jawdy S."/>
            <person name="Smart L.B."/>
            <person name="Muchero W."/>
        </authorList>
    </citation>
    <scope>NUCLEOTIDE SEQUENCE</scope>
    <source>
        <tissue evidence="2">Shoot tip</tissue>
    </source>
</reference>
<organism evidence="2 3">
    <name type="scientific">Salix viminalis</name>
    <name type="common">Common osier</name>
    <name type="synonym">Basket willow</name>
    <dbReference type="NCBI Taxonomy" id="40686"/>
    <lineage>
        <taxon>Eukaryota</taxon>
        <taxon>Viridiplantae</taxon>
        <taxon>Streptophyta</taxon>
        <taxon>Embryophyta</taxon>
        <taxon>Tracheophyta</taxon>
        <taxon>Spermatophyta</taxon>
        <taxon>Magnoliopsida</taxon>
        <taxon>eudicotyledons</taxon>
        <taxon>Gunneridae</taxon>
        <taxon>Pentapetalae</taxon>
        <taxon>rosids</taxon>
        <taxon>fabids</taxon>
        <taxon>Malpighiales</taxon>
        <taxon>Salicaceae</taxon>
        <taxon>Saliceae</taxon>
        <taxon>Salix</taxon>
    </lineage>
</organism>
<name>A0A9Q0NUF3_SALVM</name>
<comment type="caution">
    <text evidence="2">The sequence shown here is derived from an EMBL/GenBank/DDBJ whole genome shotgun (WGS) entry which is preliminary data.</text>
</comment>
<dbReference type="AlphaFoldDB" id="A0A9Q0NUF3"/>
<accession>A0A9Q0NUF3</accession>
<feature type="region of interest" description="Disordered" evidence="1">
    <location>
        <begin position="1"/>
        <end position="24"/>
    </location>
</feature>
<reference evidence="2" key="2">
    <citation type="journal article" date="2023" name="Int. J. Mol. Sci.">
        <title>De Novo Assembly and Annotation of 11 Diverse Shrub Willow (Salix) Genomes Reveals Novel Gene Organization in Sex-Linked Regions.</title>
        <authorList>
            <person name="Hyden B."/>
            <person name="Feng K."/>
            <person name="Yates T.B."/>
            <person name="Jawdy S."/>
            <person name="Cereghino C."/>
            <person name="Smart L.B."/>
            <person name="Muchero W."/>
        </authorList>
    </citation>
    <scope>NUCLEOTIDE SEQUENCE [LARGE SCALE GENOMIC DNA]</scope>
    <source>
        <tissue evidence="2">Shoot tip</tissue>
    </source>
</reference>
<dbReference type="EMBL" id="JAPFFL010000015">
    <property type="protein sequence ID" value="KAJ6676118.1"/>
    <property type="molecule type" value="Genomic_DNA"/>
</dbReference>
<gene>
    <name evidence="2" type="ORF">OIU85_009397</name>
</gene>
<protein>
    <submittedName>
        <fullName evidence="2">Uncharacterized protein</fullName>
    </submittedName>
</protein>
<evidence type="ECO:0000256" key="1">
    <source>
        <dbReference type="SAM" id="MobiDB-lite"/>
    </source>
</evidence>
<evidence type="ECO:0000313" key="2">
    <source>
        <dbReference type="EMBL" id="KAJ6676118.1"/>
    </source>
</evidence>
<proteinExistence type="predicted"/>
<keyword evidence="3" id="KW-1185">Reference proteome</keyword>
<feature type="compositionally biased region" description="Polar residues" evidence="1">
    <location>
        <begin position="7"/>
        <end position="21"/>
    </location>
</feature>